<name>A0A7J7D4T1_TRIWF</name>
<dbReference type="GO" id="GO:0035529">
    <property type="term" value="F:NADH pyrophosphatase activity"/>
    <property type="evidence" value="ECO:0007669"/>
    <property type="project" value="TreeGrafter"/>
</dbReference>
<reference evidence="5 6" key="1">
    <citation type="journal article" date="2020" name="Nat. Commun.">
        <title>Genome of Tripterygium wilfordii and identification of cytochrome P450 involved in triptolide biosynthesis.</title>
        <authorList>
            <person name="Tu L."/>
            <person name="Su P."/>
            <person name="Zhang Z."/>
            <person name="Gao L."/>
            <person name="Wang J."/>
            <person name="Hu T."/>
            <person name="Zhou J."/>
            <person name="Zhang Y."/>
            <person name="Zhao Y."/>
            <person name="Liu Y."/>
            <person name="Song Y."/>
            <person name="Tong Y."/>
            <person name="Lu Y."/>
            <person name="Yang J."/>
            <person name="Xu C."/>
            <person name="Jia M."/>
            <person name="Peters R.J."/>
            <person name="Huang L."/>
            <person name="Gao W."/>
        </authorList>
    </citation>
    <scope>NUCLEOTIDE SEQUENCE [LARGE SCALE GENOMIC DNA]</scope>
    <source>
        <strain evidence="6">cv. XIE 37</strain>
        <tissue evidence="5">Leaf</tissue>
    </source>
</reference>
<dbReference type="Proteomes" id="UP000593562">
    <property type="component" value="Unassembled WGS sequence"/>
</dbReference>
<gene>
    <name evidence="5" type="ORF">HS088_TW10G00362</name>
</gene>
<dbReference type="InterPro" id="IPR000086">
    <property type="entry name" value="NUDIX_hydrolase_dom"/>
</dbReference>
<comment type="caution">
    <text evidence="5">The sequence shown here is derived from an EMBL/GenBank/DDBJ whole genome shotgun (WGS) entry which is preliminary data.</text>
</comment>
<feature type="domain" description="Nudix hydrolase" evidence="4">
    <location>
        <begin position="172"/>
        <end position="304"/>
    </location>
</feature>
<evidence type="ECO:0000256" key="2">
    <source>
        <dbReference type="ARBA" id="ARBA00022723"/>
    </source>
</evidence>
<protein>
    <submittedName>
        <fullName evidence="5">Nudix hydrolase 2-like</fullName>
    </submittedName>
</protein>
<dbReference type="Pfam" id="PF00293">
    <property type="entry name" value="NUDIX"/>
    <property type="match status" value="1"/>
</dbReference>
<evidence type="ECO:0000256" key="3">
    <source>
        <dbReference type="ARBA" id="ARBA00022801"/>
    </source>
</evidence>
<dbReference type="SUPFAM" id="SSF55811">
    <property type="entry name" value="Nudix"/>
    <property type="match status" value="1"/>
</dbReference>
<dbReference type="FunFam" id="3.90.79.10:FF:000015">
    <property type="entry name" value="Nudix hydrolase 8"/>
    <property type="match status" value="1"/>
</dbReference>
<keyword evidence="2" id="KW-0479">Metal-binding</keyword>
<comment type="similarity">
    <text evidence="1">Belongs to the Nudix hydrolase family.</text>
</comment>
<dbReference type="InterPro" id="IPR040618">
    <property type="entry name" value="Pre-Nudix"/>
</dbReference>
<dbReference type="CDD" id="cd04670">
    <property type="entry name" value="NUDIX_ASFGF2_Nudt6"/>
    <property type="match status" value="1"/>
</dbReference>
<dbReference type="EMBL" id="JAAARO010000010">
    <property type="protein sequence ID" value="KAF5741365.1"/>
    <property type="molecule type" value="Genomic_DNA"/>
</dbReference>
<evidence type="ECO:0000256" key="1">
    <source>
        <dbReference type="ARBA" id="ARBA00005582"/>
    </source>
</evidence>
<proteinExistence type="inferred from homology"/>
<dbReference type="PANTHER" id="PTHR13994">
    <property type="entry name" value="NUDIX HYDROLASE RELATED"/>
    <property type="match status" value="1"/>
</dbReference>
<dbReference type="GO" id="GO:0051287">
    <property type="term" value="F:NAD binding"/>
    <property type="evidence" value="ECO:0007669"/>
    <property type="project" value="TreeGrafter"/>
</dbReference>
<evidence type="ECO:0000313" key="6">
    <source>
        <dbReference type="Proteomes" id="UP000593562"/>
    </source>
</evidence>
<dbReference type="FunCoup" id="A0A7J7D4T1">
    <property type="interactions" value="784"/>
</dbReference>
<dbReference type="Pfam" id="PF18290">
    <property type="entry name" value="Nudix_hydro"/>
    <property type="match status" value="1"/>
</dbReference>
<dbReference type="GO" id="GO:0047631">
    <property type="term" value="F:ADP-ribose diphosphatase activity"/>
    <property type="evidence" value="ECO:0007669"/>
    <property type="project" value="TreeGrafter"/>
</dbReference>
<dbReference type="PRINTS" id="PR01356">
    <property type="entry name" value="GFGPROTEIN"/>
</dbReference>
<evidence type="ECO:0000259" key="4">
    <source>
        <dbReference type="PROSITE" id="PS51462"/>
    </source>
</evidence>
<organism evidence="5 6">
    <name type="scientific">Tripterygium wilfordii</name>
    <name type="common">Thunder God vine</name>
    <dbReference type="NCBI Taxonomy" id="458696"/>
    <lineage>
        <taxon>Eukaryota</taxon>
        <taxon>Viridiplantae</taxon>
        <taxon>Streptophyta</taxon>
        <taxon>Embryophyta</taxon>
        <taxon>Tracheophyta</taxon>
        <taxon>Spermatophyta</taxon>
        <taxon>Magnoliopsida</taxon>
        <taxon>eudicotyledons</taxon>
        <taxon>Gunneridae</taxon>
        <taxon>Pentapetalae</taxon>
        <taxon>rosids</taxon>
        <taxon>fabids</taxon>
        <taxon>Celastrales</taxon>
        <taxon>Celastraceae</taxon>
        <taxon>Tripterygium</taxon>
    </lineage>
</organism>
<dbReference type="Gene3D" id="3.90.79.10">
    <property type="entry name" value="Nucleoside Triphosphate Pyrophosphohydrolase"/>
    <property type="match status" value="1"/>
</dbReference>
<dbReference type="PANTHER" id="PTHR13994:SF26">
    <property type="entry name" value="NUDIX HYDROLASE 5-RELATED"/>
    <property type="match status" value="1"/>
</dbReference>
<evidence type="ECO:0000313" key="5">
    <source>
        <dbReference type="EMBL" id="KAF5741365.1"/>
    </source>
</evidence>
<sequence>MRRLRTFTFTRSETQARAVSYSSSISNRPCVAASSFPCSGVSPRGIRHRIPLLIRKFSFSTSSLSLKNPMEPENRVQRSGLLSAVDDLYGGVMVDMKEHMDVMVFVPLLRASLSYWRELGKKGIWIKVPIQLVHLIEPAVKEGFRFHHAEPEYLMLVCWISETTDTLPSNASHRVGIGAFVMNTKQEVLVVQEKGGKFKGTGVWKFPTGVVNEGEDICESAVREVKEETGVDTEFVEVLAFRQSHQSFFGKSDLFFVCMLQPRSSHIQKQMSELEAAQWMPFEEYAAQPFVRDHKLFNYIANICLAKSEKGYSGFPAVSTTTSSGKTTNLYVNKKDLNEL</sequence>
<dbReference type="PROSITE" id="PS51462">
    <property type="entry name" value="NUDIX"/>
    <property type="match status" value="1"/>
</dbReference>
<dbReference type="InParanoid" id="A0A7J7D4T1"/>
<dbReference type="OrthoDB" id="447842at2759"/>
<dbReference type="AlphaFoldDB" id="A0A7J7D4T1"/>
<dbReference type="InterPro" id="IPR003293">
    <property type="entry name" value="Nudix_hydrolase6-like"/>
</dbReference>
<dbReference type="Gene3D" id="3.40.630.30">
    <property type="match status" value="1"/>
</dbReference>
<accession>A0A7J7D4T1</accession>
<dbReference type="GO" id="GO:0046872">
    <property type="term" value="F:metal ion binding"/>
    <property type="evidence" value="ECO:0007669"/>
    <property type="project" value="UniProtKB-KW"/>
</dbReference>
<dbReference type="FunFam" id="3.40.630.30:FF:000016">
    <property type="entry name" value="nudix hydrolase 2"/>
    <property type="match status" value="1"/>
</dbReference>
<dbReference type="InterPro" id="IPR015797">
    <property type="entry name" value="NUDIX_hydrolase-like_dom_sf"/>
</dbReference>
<keyword evidence="3 5" id="KW-0378">Hydrolase</keyword>
<keyword evidence="6" id="KW-1185">Reference proteome</keyword>